<evidence type="ECO:0008006" key="5">
    <source>
        <dbReference type="Google" id="ProtNLM"/>
    </source>
</evidence>
<proteinExistence type="predicted"/>
<dbReference type="Pfam" id="PF18951">
    <property type="entry name" value="DUF5695"/>
    <property type="match status" value="1"/>
</dbReference>
<dbReference type="HOGENOM" id="CLU_015362_0_0_1"/>
<organism evidence="2">
    <name type="scientific">Gaeumannomyces tritici (strain R3-111a-1)</name>
    <name type="common">Wheat and barley take-all root rot fungus</name>
    <name type="synonym">Gaeumannomyces graminis var. tritici</name>
    <dbReference type="NCBI Taxonomy" id="644352"/>
    <lineage>
        <taxon>Eukaryota</taxon>
        <taxon>Fungi</taxon>
        <taxon>Dikarya</taxon>
        <taxon>Ascomycota</taxon>
        <taxon>Pezizomycotina</taxon>
        <taxon>Sordariomycetes</taxon>
        <taxon>Sordariomycetidae</taxon>
        <taxon>Magnaporthales</taxon>
        <taxon>Magnaporthaceae</taxon>
        <taxon>Gaeumannomyces</taxon>
    </lineage>
</organism>
<evidence type="ECO:0000313" key="2">
    <source>
        <dbReference type="EMBL" id="EJT82597.1"/>
    </source>
</evidence>
<reference evidence="2" key="2">
    <citation type="submission" date="2010-07" db="EMBL/GenBank/DDBJ databases">
        <authorList>
            <consortium name="The Broad Institute Genome Sequencing Platform"/>
            <consortium name="Broad Institute Genome Sequencing Center for Infectious Disease"/>
            <person name="Ma L.-J."/>
            <person name="Dead R."/>
            <person name="Young S."/>
            <person name="Zeng Q."/>
            <person name="Koehrsen M."/>
            <person name="Alvarado L."/>
            <person name="Berlin A."/>
            <person name="Chapman S.B."/>
            <person name="Chen Z."/>
            <person name="Freedman E."/>
            <person name="Gellesch M."/>
            <person name="Goldberg J."/>
            <person name="Griggs A."/>
            <person name="Gujja S."/>
            <person name="Heilman E.R."/>
            <person name="Heiman D."/>
            <person name="Hepburn T."/>
            <person name="Howarth C."/>
            <person name="Jen D."/>
            <person name="Larson L."/>
            <person name="Mehta T."/>
            <person name="Neiman D."/>
            <person name="Pearson M."/>
            <person name="Roberts A."/>
            <person name="Saif S."/>
            <person name="Shea T."/>
            <person name="Shenoy N."/>
            <person name="Sisk P."/>
            <person name="Stolte C."/>
            <person name="Sykes S."/>
            <person name="Walk T."/>
            <person name="White J."/>
            <person name="Yandava C."/>
            <person name="Haas B."/>
            <person name="Nusbaum C."/>
            <person name="Birren B."/>
        </authorList>
    </citation>
    <scope>NUCLEOTIDE SEQUENCE</scope>
    <source>
        <strain evidence="2">R3-111a-1</strain>
    </source>
</reference>
<dbReference type="OrthoDB" id="2730619at2759"/>
<reference evidence="3" key="5">
    <citation type="submission" date="2018-04" db="UniProtKB">
        <authorList>
            <consortium name="EnsemblFungi"/>
        </authorList>
    </citation>
    <scope>IDENTIFICATION</scope>
    <source>
        <strain evidence="3">R3-111a-1</strain>
    </source>
</reference>
<sequence>MNQAPPSASAFVPMPPKPRAAQGSIALSRMPASPRMATIPDNTLEWLRAAGLLPHALALGRRVCFLAVEKMTSISKGFLLLSGLVLAGVAGQDNLGLSNGYINLTTANFNLQLVRDAQVLVSLKPTGDAFDFLPFDYLSLRARNGQYHWGDITFRYRRAGDAAWTSGDSSTARRAVPAVATPSPGVLLSSLLGPTLGSTAGPLNITREWLDVSGDLGLRFIIQNSGSQAVELGSLGFPAEFNSIFTGRHASDMQRLCSLSDPYIGMHAGHIRVAPIRGTGAALVVTPLGDTPMEAYRNLWENGYEGTWHGSQTFEGLYEWQVLSKAWAETEWRGQTPWNPASSRTLQPGESLQFGVRFSVAKGGVRDLDATVRGTGTPTAVGVPGYIVPRGVAAQLFLQSASVVQSISSEPTGALQVSQIGSGKYAVTPSLGAWGRSHLRIQYSDGKVQTIHYYITKSSTEAVADLGRFLTTAQWFDDLSDPFGRAPSVMTYDYETRSIVTQDSRAWVAGLSDEGGAGSFLSAFMKQAIQPNADEVAKLEAFVDGVLRPRLQTADLGVRKSLFFYEPAAVPGYSYDTSLDWTSWTSWNRAAASTIDRAYNYVHVAAAYWSLYRVARAYPSLTKRHGWEWYLDQAHGTVMRAMRNDVGYNRVGLMGETVFGEILTDLSREGRAAQANAFTAAMRSRAAQWDAEEVPFGSEMAWDSTGQEGVYYWAKYFGYNNTAAKSVNSVLGYMPTVPHWGWNGNARRYWDNYYGGKLRRIERQIHHYGSALNALVLLSAFRSSPSDTYLLRAGYGGTTGPLSNINQEGFAAASFHSWPDTLRWDGISGDYGPGFLGLALGSGTYVVNDGELGIVAFGGELQQQDIASGSFSVRTADAVRRRVFVGPLGVLLSVDSGIISEVSFDSSGALSVTIAQQEGGPVAPSVLLWAEATTPSARGVKVVTSGIKQTRGGWSVPMSSPRVTVQLT</sequence>
<dbReference type="EMBL" id="GL385395">
    <property type="protein sequence ID" value="EJT82597.1"/>
    <property type="molecule type" value="Genomic_DNA"/>
</dbReference>
<dbReference type="EnsemblFungi" id="EJT82597">
    <property type="protein sequence ID" value="EJT82597"/>
    <property type="gene ID" value="GGTG_02570"/>
</dbReference>
<reference evidence="4" key="1">
    <citation type="submission" date="2010-07" db="EMBL/GenBank/DDBJ databases">
        <title>The genome sequence of Gaeumannomyces graminis var. tritici strain R3-111a-1.</title>
        <authorList>
            <consortium name="The Broad Institute Genome Sequencing Platform"/>
            <person name="Ma L.-J."/>
            <person name="Dead R."/>
            <person name="Young S."/>
            <person name="Zeng Q."/>
            <person name="Koehrsen M."/>
            <person name="Alvarado L."/>
            <person name="Berlin A."/>
            <person name="Chapman S.B."/>
            <person name="Chen Z."/>
            <person name="Freedman E."/>
            <person name="Gellesch M."/>
            <person name="Goldberg J."/>
            <person name="Griggs A."/>
            <person name="Gujja S."/>
            <person name="Heilman E.R."/>
            <person name="Heiman D."/>
            <person name="Hepburn T."/>
            <person name="Howarth C."/>
            <person name="Jen D."/>
            <person name="Larson L."/>
            <person name="Mehta T."/>
            <person name="Neiman D."/>
            <person name="Pearson M."/>
            <person name="Roberts A."/>
            <person name="Saif S."/>
            <person name="Shea T."/>
            <person name="Shenoy N."/>
            <person name="Sisk P."/>
            <person name="Stolte C."/>
            <person name="Sykes S."/>
            <person name="Walk T."/>
            <person name="White J."/>
            <person name="Yandava C."/>
            <person name="Haas B."/>
            <person name="Nusbaum C."/>
            <person name="Birren B."/>
        </authorList>
    </citation>
    <scope>NUCLEOTIDE SEQUENCE [LARGE SCALE GENOMIC DNA]</scope>
    <source>
        <strain evidence="4">R3-111a-1</strain>
    </source>
</reference>
<dbReference type="AlphaFoldDB" id="J3NMR4"/>
<reference evidence="2" key="3">
    <citation type="submission" date="2010-09" db="EMBL/GenBank/DDBJ databases">
        <title>Annotation of Gaeumannomyces graminis var. tritici R3-111a-1.</title>
        <authorList>
            <consortium name="The Broad Institute Genome Sequencing Platform"/>
            <person name="Ma L.-J."/>
            <person name="Dead R."/>
            <person name="Young S.K."/>
            <person name="Zeng Q."/>
            <person name="Gargeya S."/>
            <person name="Fitzgerald M."/>
            <person name="Haas B."/>
            <person name="Abouelleil A."/>
            <person name="Alvarado L."/>
            <person name="Arachchi H.M."/>
            <person name="Berlin A."/>
            <person name="Brown A."/>
            <person name="Chapman S.B."/>
            <person name="Chen Z."/>
            <person name="Dunbar C."/>
            <person name="Freedman E."/>
            <person name="Gearin G."/>
            <person name="Gellesch M."/>
            <person name="Goldberg J."/>
            <person name="Griggs A."/>
            <person name="Gujja S."/>
            <person name="Heiman D."/>
            <person name="Howarth C."/>
            <person name="Larson L."/>
            <person name="Lui A."/>
            <person name="MacDonald P.J.P."/>
            <person name="Mehta T."/>
            <person name="Montmayeur A."/>
            <person name="Murphy C."/>
            <person name="Neiman D."/>
            <person name="Pearson M."/>
            <person name="Priest M."/>
            <person name="Roberts A."/>
            <person name="Saif S."/>
            <person name="Shea T."/>
            <person name="Shenoy N."/>
            <person name="Sisk P."/>
            <person name="Stolte C."/>
            <person name="Sykes S."/>
            <person name="Yandava C."/>
            <person name="Wortman J."/>
            <person name="Nusbaum C."/>
            <person name="Birren B."/>
        </authorList>
    </citation>
    <scope>NUCLEOTIDE SEQUENCE</scope>
    <source>
        <strain evidence="2">R3-111a-1</strain>
    </source>
</reference>
<dbReference type="RefSeq" id="XP_009218606.1">
    <property type="nucleotide sequence ID" value="XM_009220342.1"/>
</dbReference>
<evidence type="ECO:0000313" key="4">
    <source>
        <dbReference type="Proteomes" id="UP000006039"/>
    </source>
</evidence>
<evidence type="ECO:0000256" key="1">
    <source>
        <dbReference type="SAM" id="MobiDB-lite"/>
    </source>
</evidence>
<evidence type="ECO:0000313" key="3">
    <source>
        <dbReference type="EnsemblFungi" id="EJT82597"/>
    </source>
</evidence>
<gene>
    <name evidence="3" type="primary">20343028</name>
    <name evidence="2" type="ORF">GGTG_02570</name>
</gene>
<protein>
    <recommendedName>
        <fullName evidence="5">Glycoside hydrolase family 43 protein</fullName>
    </recommendedName>
</protein>
<dbReference type="STRING" id="644352.J3NMR4"/>
<reference evidence="3" key="4">
    <citation type="journal article" date="2015" name="G3 (Bethesda)">
        <title>Genome sequences of three phytopathogenic species of the Magnaporthaceae family of fungi.</title>
        <authorList>
            <person name="Okagaki L.H."/>
            <person name="Nunes C.C."/>
            <person name="Sailsbery J."/>
            <person name="Clay B."/>
            <person name="Brown D."/>
            <person name="John T."/>
            <person name="Oh Y."/>
            <person name="Young N."/>
            <person name="Fitzgerald M."/>
            <person name="Haas B.J."/>
            <person name="Zeng Q."/>
            <person name="Young S."/>
            <person name="Adiconis X."/>
            <person name="Fan L."/>
            <person name="Levin J.Z."/>
            <person name="Mitchell T.K."/>
            <person name="Okubara P.A."/>
            <person name="Farman M.L."/>
            <person name="Kohn L.M."/>
            <person name="Birren B."/>
            <person name="Ma L.-J."/>
            <person name="Dean R.A."/>
        </authorList>
    </citation>
    <scope>NUCLEOTIDE SEQUENCE</scope>
    <source>
        <strain evidence="3">R3-111a-1</strain>
    </source>
</reference>
<dbReference type="VEuPathDB" id="FungiDB:GGTG_02570"/>
<name>J3NMR4_GAET3</name>
<dbReference type="eggNOG" id="ENOG502RMX9">
    <property type="taxonomic scope" value="Eukaryota"/>
</dbReference>
<keyword evidence="4" id="KW-1185">Reference proteome</keyword>
<accession>J3NMR4</accession>
<dbReference type="InterPro" id="IPR043750">
    <property type="entry name" value="DUF5695"/>
</dbReference>
<dbReference type="Proteomes" id="UP000006039">
    <property type="component" value="Unassembled WGS sequence"/>
</dbReference>
<dbReference type="GeneID" id="20343028"/>
<feature type="region of interest" description="Disordered" evidence="1">
    <location>
        <begin position="1"/>
        <end position="21"/>
    </location>
</feature>